<name>A0A0P0Y4G5_ORYSJ</name>
<feature type="non-terminal residue" evidence="1">
    <location>
        <position position="1"/>
    </location>
</feature>
<dbReference type="InParanoid" id="A0A0P0Y4G5"/>
<organism evidence="1 2">
    <name type="scientific">Oryza sativa subsp. japonica</name>
    <name type="common">Rice</name>
    <dbReference type="NCBI Taxonomy" id="39947"/>
    <lineage>
        <taxon>Eukaryota</taxon>
        <taxon>Viridiplantae</taxon>
        <taxon>Streptophyta</taxon>
        <taxon>Embryophyta</taxon>
        <taxon>Tracheophyta</taxon>
        <taxon>Spermatophyta</taxon>
        <taxon>Magnoliopsida</taxon>
        <taxon>Liliopsida</taxon>
        <taxon>Poales</taxon>
        <taxon>Poaceae</taxon>
        <taxon>BOP clade</taxon>
        <taxon>Oryzoideae</taxon>
        <taxon>Oryzeae</taxon>
        <taxon>Oryzinae</taxon>
        <taxon>Oryza</taxon>
        <taxon>Oryza sativa</taxon>
    </lineage>
</organism>
<accession>A0A0P0Y4G5</accession>
<sequence>NSCLSRVYTKNRRQGNGCFLQQVNRHNRTVHVGELLFLETLDLPHGIGTKELPKSIVKLWRLKFLCVGYPWRLACLAFSYVKVVRT</sequence>
<proteinExistence type="predicted"/>
<dbReference type="EMBL" id="AP014967">
    <property type="protein sequence ID" value="BAT14941.1"/>
    <property type="molecule type" value="Genomic_DNA"/>
</dbReference>
<reference evidence="1 2" key="2">
    <citation type="journal article" date="2013" name="Plant Cell Physiol.">
        <title>Rice Annotation Project Database (RAP-DB): an integrative and interactive database for rice genomics.</title>
        <authorList>
            <person name="Sakai H."/>
            <person name="Lee S.S."/>
            <person name="Tanaka T."/>
            <person name="Numa H."/>
            <person name="Kim J."/>
            <person name="Kawahara Y."/>
            <person name="Wakimoto H."/>
            <person name="Yang C.C."/>
            <person name="Iwamoto M."/>
            <person name="Abe T."/>
            <person name="Yamada Y."/>
            <person name="Muto A."/>
            <person name="Inokuchi H."/>
            <person name="Ikemura T."/>
            <person name="Matsumoto T."/>
            <person name="Sasaki T."/>
            <person name="Itoh T."/>
        </authorList>
    </citation>
    <scope>NUCLEOTIDE SEQUENCE [LARGE SCALE GENOMIC DNA]</scope>
    <source>
        <strain evidence="2">cv. Nipponbare</strain>
    </source>
</reference>
<keyword evidence="2" id="KW-1185">Reference proteome</keyword>
<protein>
    <submittedName>
        <fullName evidence="1">Os11g0630300 protein</fullName>
    </submittedName>
</protein>
<evidence type="ECO:0000313" key="1">
    <source>
        <dbReference type="EMBL" id="BAT14941.1"/>
    </source>
</evidence>
<dbReference type="AlphaFoldDB" id="A0A0P0Y4G5"/>
<dbReference type="PaxDb" id="39947-A0A0P0Y4G5"/>
<gene>
    <name evidence="1" type="ordered locus">Os11g0630300</name>
    <name evidence="1" type="ORF">OSNPB_110630300</name>
</gene>
<reference evidence="1 2" key="3">
    <citation type="journal article" date="2013" name="Rice">
        <title>Improvement of the Oryza sativa Nipponbare reference genome using next generation sequence and optical map data.</title>
        <authorList>
            <person name="Kawahara Y."/>
            <person name="de la Bastide M."/>
            <person name="Hamilton J.P."/>
            <person name="Kanamori H."/>
            <person name="McCombie W.R."/>
            <person name="Ouyang S."/>
            <person name="Schwartz D.C."/>
            <person name="Tanaka T."/>
            <person name="Wu J."/>
            <person name="Zhou S."/>
            <person name="Childs K.L."/>
            <person name="Davidson R.M."/>
            <person name="Lin H."/>
            <person name="Quesada-Ocampo L."/>
            <person name="Vaillancourt B."/>
            <person name="Sakai H."/>
            <person name="Lee S.S."/>
            <person name="Kim J."/>
            <person name="Numa H."/>
            <person name="Itoh T."/>
            <person name="Buell C.R."/>
            <person name="Matsumoto T."/>
        </authorList>
    </citation>
    <scope>NUCLEOTIDE SEQUENCE [LARGE SCALE GENOMIC DNA]</scope>
    <source>
        <strain evidence="2">cv. Nipponbare</strain>
    </source>
</reference>
<reference evidence="2" key="1">
    <citation type="journal article" date="2005" name="Nature">
        <title>The map-based sequence of the rice genome.</title>
        <authorList>
            <consortium name="International rice genome sequencing project (IRGSP)"/>
            <person name="Matsumoto T."/>
            <person name="Wu J."/>
            <person name="Kanamori H."/>
            <person name="Katayose Y."/>
            <person name="Fujisawa M."/>
            <person name="Namiki N."/>
            <person name="Mizuno H."/>
            <person name="Yamamoto K."/>
            <person name="Antonio B.A."/>
            <person name="Baba T."/>
            <person name="Sakata K."/>
            <person name="Nagamura Y."/>
            <person name="Aoki H."/>
            <person name="Arikawa K."/>
            <person name="Arita K."/>
            <person name="Bito T."/>
            <person name="Chiden Y."/>
            <person name="Fujitsuka N."/>
            <person name="Fukunaka R."/>
            <person name="Hamada M."/>
            <person name="Harada C."/>
            <person name="Hayashi A."/>
            <person name="Hijishita S."/>
            <person name="Honda M."/>
            <person name="Hosokawa S."/>
            <person name="Ichikawa Y."/>
            <person name="Idonuma A."/>
            <person name="Iijima M."/>
            <person name="Ikeda M."/>
            <person name="Ikeno M."/>
            <person name="Ito K."/>
            <person name="Ito S."/>
            <person name="Ito T."/>
            <person name="Ito Y."/>
            <person name="Ito Y."/>
            <person name="Iwabuchi A."/>
            <person name="Kamiya K."/>
            <person name="Karasawa W."/>
            <person name="Kurita K."/>
            <person name="Katagiri S."/>
            <person name="Kikuta A."/>
            <person name="Kobayashi H."/>
            <person name="Kobayashi N."/>
            <person name="Machita K."/>
            <person name="Maehara T."/>
            <person name="Masukawa M."/>
            <person name="Mizubayashi T."/>
            <person name="Mukai Y."/>
            <person name="Nagasaki H."/>
            <person name="Nagata Y."/>
            <person name="Naito S."/>
            <person name="Nakashima M."/>
            <person name="Nakama Y."/>
            <person name="Nakamichi Y."/>
            <person name="Nakamura M."/>
            <person name="Meguro A."/>
            <person name="Negishi M."/>
            <person name="Ohta I."/>
            <person name="Ohta T."/>
            <person name="Okamoto M."/>
            <person name="Ono N."/>
            <person name="Saji S."/>
            <person name="Sakaguchi M."/>
            <person name="Sakai K."/>
            <person name="Shibata M."/>
            <person name="Shimokawa T."/>
            <person name="Song J."/>
            <person name="Takazaki Y."/>
            <person name="Terasawa K."/>
            <person name="Tsugane M."/>
            <person name="Tsuji K."/>
            <person name="Ueda S."/>
            <person name="Waki K."/>
            <person name="Yamagata H."/>
            <person name="Yamamoto M."/>
            <person name="Yamamoto S."/>
            <person name="Yamane H."/>
            <person name="Yoshiki S."/>
            <person name="Yoshihara R."/>
            <person name="Yukawa K."/>
            <person name="Zhong H."/>
            <person name="Yano M."/>
            <person name="Yuan Q."/>
            <person name="Ouyang S."/>
            <person name="Liu J."/>
            <person name="Jones K.M."/>
            <person name="Gansberger K."/>
            <person name="Moffat K."/>
            <person name="Hill J."/>
            <person name="Bera J."/>
            <person name="Fadrosh D."/>
            <person name="Jin S."/>
            <person name="Johri S."/>
            <person name="Kim M."/>
            <person name="Overton L."/>
            <person name="Reardon M."/>
            <person name="Tsitrin T."/>
            <person name="Vuong H."/>
            <person name="Weaver B."/>
            <person name="Ciecko A."/>
            <person name="Tallon L."/>
            <person name="Jackson J."/>
            <person name="Pai G."/>
            <person name="Aken S.V."/>
            <person name="Utterback T."/>
            <person name="Reidmuller S."/>
            <person name="Feldblyum T."/>
            <person name="Hsiao J."/>
            <person name="Zismann V."/>
            <person name="Iobst S."/>
            <person name="de Vazeille A.R."/>
            <person name="Buell C.R."/>
            <person name="Ying K."/>
            <person name="Li Y."/>
            <person name="Lu T."/>
            <person name="Huang Y."/>
            <person name="Zhao Q."/>
            <person name="Feng Q."/>
            <person name="Zhang L."/>
            <person name="Zhu J."/>
            <person name="Weng Q."/>
            <person name="Mu J."/>
            <person name="Lu Y."/>
            <person name="Fan D."/>
            <person name="Liu Y."/>
            <person name="Guan J."/>
            <person name="Zhang Y."/>
            <person name="Yu S."/>
            <person name="Liu X."/>
            <person name="Zhang Y."/>
            <person name="Hong G."/>
            <person name="Han B."/>
            <person name="Choisne N."/>
            <person name="Demange N."/>
            <person name="Orjeda G."/>
            <person name="Samain S."/>
            <person name="Cattolico L."/>
            <person name="Pelletier E."/>
            <person name="Couloux A."/>
            <person name="Segurens B."/>
            <person name="Wincker P."/>
            <person name="D'Hont A."/>
            <person name="Scarpelli C."/>
            <person name="Weissenbach J."/>
            <person name="Salanoubat M."/>
            <person name="Quetier F."/>
            <person name="Yu Y."/>
            <person name="Kim H.R."/>
            <person name="Rambo T."/>
            <person name="Currie J."/>
            <person name="Collura K."/>
            <person name="Luo M."/>
            <person name="Yang T."/>
            <person name="Ammiraju J.S.S."/>
            <person name="Engler F."/>
            <person name="Soderlund C."/>
            <person name="Wing R.A."/>
            <person name="Palmer L.E."/>
            <person name="de la Bastide M."/>
            <person name="Spiegel L."/>
            <person name="Nascimento L."/>
            <person name="Zutavern T."/>
            <person name="O'Shaughnessy A."/>
            <person name="Dike S."/>
            <person name="Dedhia N."/>
            <person name="Preston R."/>
            <person name="Balija V."/>
            <person name="McCombie W.R."/>
            <person name="Chow T."/>
            <person name="Chen H."/>
            <person name="Chung M."/>
            <person name="Chen C."/>
            <person name="Shaw J."/>
            <person name="Wu H."/>
            <person name="Hsiao K."/>
            <person name="Chao Y."/>
            <person name="Chu M."/>
            <person name="Cheng C."/>
            <person name="Hour A."/>
            <person name="Lee P."/>
            <person name="Lin S."/>
            <person name="Lin Y."/>
            <person name="Liou J."/>
            <person name="Liu S."/>
            <person name="Hsing Y."/>
            <person name="Raghuvanshi S."/>
            <person name="Mohanty A."/>
            <person name="Bharti A.K."/>
            <person name="Gaur A."/>
            <person name="Gupta V."/>
            <person name="Kumar D."/>
            <person name="Ravi V."/>
            <person name="Vij S."/>
            <person name="Kapur A."/>
            <person name="Khurana P."/>
            <person name="Khurana P."/>
            <person name="Khurana J.P."/>
            <person name="Tyagi A.K."/>
            <person name="Gaikwad K."/>
            <person name="Singh A."/>
            <person name="Dalal V."/>
            <person name="Srivastava S."/>
            <person name="Dixit A."/>
            <person name="Pal A.K."/>
            <person name="Ghazi I.A."/>
            <person name="Yadav M."/>
            <person name="Pandit A."/>
            <person name="Bhargava A."/>
            <person name="Sureshbabu K."/>
            <person name="Batra K."/>
            <person name="Sharma T.R."/>
            <person name="Mohapatra T."/>
            <person name="Singh N.K."/>
            <person name="Messing J."/>
            <person name="Nelson A.B."/>
            <person name="Fuks G."/>
            <person name="Kavchok S."/>
            <person name="Keizer G."/>
            <person name="Linton E."/>
            <person name="Llaca V."/>
            <person name="Song R."/>
            <person name="Tanyolac B."/>
            <person name="Young S."/>
            <person name="Ho-Il K."/>
            <person name="Hahn J.H."/>
            <person name="Sangsakoo G."/>
            <person name="Vanavichit A."/>
            <person name="de Mattos Luiz.A.T."/>
            <person name="Zimmer P.D."/>
            <person name="Malone G."/>
            <person name="Dellagostin O."/>
            <person name="de Oliveira A.C."/>
            <person name="Bevan M."/>
            <person name="Bancroft I."/>
            <person name="Minx P."/>
            <person name="Cordum H."/>
            <person name="Wilson R."/>
            <person name="Cheng Z."/>
            <person name="Jin W."/>
            <person name="Jiang J."/>
            <person name="Leong S.A."/>
            <person name="Iwama H."/>
            <person name="Gojobori T."/>
            <person name="Itoh T."/>
            <person name="Niimura Y."/>
            <person name="Fujii Y."/>
            <person name="Habara T."/>
            <person name="Sakai H."/>
            <person name="Sato Y."/>
            <person name="Wilson G."/>
            <person name="Kumar K."/>
            <person name="McCouch S."/>
            <person name="Juretic N."/>
            <person name="Hoen D."/>
            <person name="Wright S."/>
            <person name="Bruskiewich R."/>
            <person name="Bureau T."/>
            <person name="Miyao A."/>
            <person name="Hirochika H."/>
            <person name="Nishikawa T."/>
            <person name="Kadowaki K."/>
            <person name="Sugiura M."/>
            <person name="Burr B."/>
            <person name="Sasaki T."/>
        </authorList>
    </citation>
    <scope>NUCLEOTIDE SEQUENCE [LARGE SCALE GENOMIC DNA]</scope>
    <source>
        <strain evidence="2">cv. Nipponbare</strain>
    </source>
</reference>
<dbReference type="Proteomes" id="UP000059680">
    <property type="component" value="Chromosome 11"/>
</dbReference>
<evidence type="ECO:0000313" key="2">
    <source>
        <dbReference type="Proteomes" id="UP000059680"/>
    </source>
</evidence>
<dbReference type="Gramene" id="Os11t0630300-01">
    <property type="protein sequence ID" value="Os11t0630300-01"/>
    <property type="gene ID" value="Os11g0630300"/>
</dbReference>